<comment type="caution">
    <text evidence="2">The sequence shown here is derived from an EMBL/GenBank/DDBJ whole genome shotgun (WGS) entry which is preliminary data.</text>
</comment>
<dbReference type="EMBL" id="JUEU01000050">
    <property type="protein sequence ID" value="KOP60501.1"/>
    <property type="molecule type" value="Genomic_DNA"/>
</dbReference>
<reference evidence="2 3" key="1">
    <citation type="submission" date="2014-12" db="EMBL/GenBank/DDBJ databases">
        <authorList>
            <person name="Baeyen S."/>
        </authorList>
    </citation>
    <scope>NUCLEOTIDE SEQUENCE [LARGE SCALE GENOMIC DNA]</scope>
    <source>
        <strain evidence="2 3">LMG 28496</strain>
    </source>
</reference>
<name>A0ABR5JSI8_9PSED</name>
<evidence type="ECO:0000313" key="3">
    <source>
        <dbReference type="Proteomes" id="UP000037201"/>
    </source>
</evidence>
<accession>A0ABR5JSI8</accession>
<sequence>MMRHTFSTAVEQKLRAGGHDEDSRRQALAGLRGDSTLEAQDTYIRAGIVDEANSTLRKYQSVSIPDFKNE</sequence>
<proteinExistence type="predicted"/>
<keyword evidence="3" id="KW-1185">Reference proteome</keyword>
<feature type="region of interest" description="Disordered" evidence="1">
    <location>
        <begin position="1"/>
        <end position="33"/>
    </location>
</feature>
<feature type="compositionally biased region" description="Basic and acidic residues" evidence="1">
    <location>
        <begin position="12"/>
        <end position="25"/>
    </location>
</feature>
<reference evidence="2 3" key="2">
    <citation type="submission" date="2015-09" db="EMBL/GenBank/DDBJ databases">
        <title>Genome analysis of Pseudomonas syringae pv. porri LMG.</title>
        <authorList>
            <person name="Rombouts S."/>
        </authorList>
    </citation>
    <scope>NUCLEOTIDE SEQUENCE [LARGE SCALE GENOMIC DNA]</scope>
    <source>
        <strain evidence="2 3">LMG 28496</strain>
    </source>
</reference>
<protein>
    <submittedName>
        <fullName evidence="2">Uncharacterized protein</fullName>
    </submittedName>
</protein>
<organism evidence="2 3">
    <name type="scientific">Pseudomonas coronafaciens pv. porri</name>
    <dbReference type="NCBI Taxonomy" id="83964"/>
    <lineage>
        <taxon>Bacteria</taxon>
        <taxon>Pseudomonadati</taxon>
        <taxon>Pseudomonadota</taxon>
        <taxon>Gammaproteobacteria</taxon>
        <taxon>Pseudomonadales</taxon>
        <taxon>Pseudomonadaceae</taxon>
        <taxon>Pseudomonas</taxon>
        <taxon>Pseudomonas coronafaciens</taxon>
    </lineage>
</organism>
<feature type="compositionally biased region" description="Polar residues" evidence="1">
    <location>
        <begin position="1"/>
        <end position="10"/>
    </location>
</feature>
<dbReference type="Proteomes" id="UP000037201">
    <property type="component" value="Unassembled WGS sequence"/>
</dbReference>
<evidence type="ECO:0000256" key="1">
    <source>
        <dbReference type="SAM" id="MobiDB-lite"/>
    </source>
</evidence>
<evidence type="ECO:0000313" key="2">
    <source>
        <dbReference type="EMBL" id="KOP60501.1"/>
    </source>
</evidence>
<gene>
    <name evidence="2" type="ORF">OX90_05680</name>
</gene>